<dbReference type="Proteomes" id="UP001060085">
    <property type="component" value="Linkage Group LG08"/>
</dbReference>
<reference evidence="2" key="1">
    <citation type="journal article" date="2023" name="Nat. Plants">
        <title>Single-cell RNA sequencing provides a high-resolution roadmap for understanding the multicellular compartmentation of specialized metabolism.</title>
        <authorList>
            <person name="Sun S."/>
            <person name="Shen X."/>
            <person name="Li Y."/>
            <person name="Li Y."/>
            <person name="Wang S."/>
            <person name="Li R."/>
            <person name="Zhang H."/>
            <person name="Shen G."/>
            <person name="Guo B."/>
            <person name="Wei J."/>
            <person name="Xu J."/>
            <person name="St-Pierre B."/>
            <person name="Chen S."/>
            <person name="Sun C."/>
        </authorList>
    </citation>
    <scope>NUCLEOTIDE SEQUENCE [LARGE SCALE GENOMIC DNA]</scope>
</reference>
<comment type="caution">
    <text evidence="1">The sequence shown here is derived from an EMBL/GenBank/DDBJ whole genome shotgun (WGS) entry which is preliminary data.</text>
</comment>
<name>A0ACB9ZSP6_CATRO</name>
<dbReference type="EMBL" id="CM044708">
    <property type="protein sequence ID" value="KAI5650114.1"/>
    <property type="molecule type" value="Genomic_DNA"/>
</dbReference>
<organism evidence="1 2">
    <name type="scientific">Catharanthus roseus</name>
    <name type="common">Madagascar periwinkle</name>
    <name type="synonym">Vinca rosea</name>
    <dbReference type="NCBI Taxonomy" id="4058"/>
    <lineage>
        <taxon>Eukaryota</taxon>
        <taxon>Viridiplantae</taxon>
        <taxon>Streptophyta</taxon>
        <taxon>Embryophyta</taxon>
        <taxon>Tracheophyta</taxon>
        <taxon>Spermatophyta</taxon>
        <taxon>Magnoliopsida</taxon>
        <taxon>eudicotyledons</taxon>
        <taxon>Gunneridae</taxon>
        <taxon>Pentapetalae</taxon>
        <taxon>asterids</taxon>
        <taxon>lamiids</taxon>
        <taxon>Gentianales</taxon>
        <taxon>Apocynaceae</taxon>
        <taxon>Rauvolfioideae</taxon>
        <taxon>Vinceae</taxon>
        <taxon>Catharanthinae</taxon>
        <taxon>Catharanthus</taxon>
    </lineage>
</organism>
<evidence type="ECO:0000313" key="2">
    <source>
        <dbReference type="Proteomes" id="UP001060085"/>
    </source>
</evidence>
<keyword evidence="2" id="KW-1185">Reference proteome</keyword>
<accession>A0ACB9ZSP6</accession>
<sequence length="242" mass="27338">MVGERLIRPRRSLPLGHDDCILSPLARSRYSFPGSSSTMTSSTMPGTLIIRLFLLMCRLRLSCTQISFKLNPLLLHVLSLSDFRLMIHEHVPRYFLENTLSLPIIENLGTEVLSVDAHPVHHVIHELSLIVVLLPLLFVSLINFSMEDIDEGIEEALFPEQYNKNLGKEFYANLSEEFGNLENPAYGKVYIRGHVINLSPFSIEHYLSCPHLSDIEGTGVEEEVDFDEVTKVLTGHAGVVWL</sequence>
<proteinExistence type="predicted"/>
<gene>
    <name evidence="1" type="ORF">M9H77_36119</name>
</gene>
<protein>
    <submittedName>
        <fullName evidence="1">Uncharacterized protein</fullName>
    </submittedName>
</protein>
<evidence type="ECO:0000313" key="1">
    <source>
        <dbReference type="EMBL" id="KAI5650114.1"/>
    </source>
</evidence>